<feature type="transmembrane region" description="Helical" evidence="6">
    <location>
        <begin position="116"/>
        <end position="139"/>
    </location>
</feature>
<feature type="transmembrane region" description="Helical" evidence="6">
    <location>
        <begin position="12"/>
        <end position="35"/>
    </location>
</feature>
<dbReference type="Pfam" id="PF10035">
    <property type="entry name" value="DUF2179"/>
    <property type="match status" value="1"/>
</dbReference>
<dbReference type="InterPro" id="IPR003740">
    <property type="entry name" value="YitT"/>
</dbReference>
<dbReference type="EMBL" id="JACSNR010000002">
    <property type="protein sequence ID" value="MBM6922676.1"/>
    <property type="molecule type" value="Genomic_DNA"/>
</dbReference>
<keyword evidence="9" id="KW-1185">Reference proteome</keyword>
<reference evidence="8 9" key="1">
    <citation type="journal article" date="2021" name="Sci. Rep.">
        <title>The distribution of antibiotic resistance genes in chicken gut microbiota commensals.</title>
        <authorList>
            <person name="Juricova H."/>
            <person name="Matiasovicova J."/>
            <person name="Kubasova T."/>
            <person name="Cejkova D."/>
            <person name="Rychlik I."/>
        </authorList>
    </citation>
    <scope>NUCLEOTIDE SEQUENCE [LARGE SCALE GENOMIC DNA]</scope>
    <source>
        <strain evidence="8 9">An564</strain>
    </source>
</reference>
<evidence type="ECO:0000259" key="7">
    <source>
        <dbReference type="Pfam" id="PF10035"/>
    </source>
</evidence>
<name>A0ABS2GM34_9FIRM</name>
<accession>A0ABS2GM34</accession>
<dbReference type="RefSeq" id="WP_204719716.1">
    <property type="nucleotide sequence ID" value="NZ_JACSNR010000002.1"/>
</dbReference>
<keyword evidence="4 6" id="KW-1133">Transmembrane helix</keyword>
<sequence length="289" mass="31704">MQQNFHRESVNYFWITIGSLLFCAGLNLFIVPVGLYNGGTVGISQIIRTLLQSRLALPAGFDIAGILNLILNIPLLALAFLQFGRPLFLKTVYSVLTQTAFFSLIAIPSVPILSDRLTACIIGGLLAGAGVGLTLRAGGSGGGNDIIGLYMAKKHESFSVGRMTLIINGIIYLICAMLFELPTALYSIIYSAVCALVTDHVHLQNINMNVQIFTKDPELYHVILQKLGRGVTYWKAVGGYTETDTYVIITIISKYEIAPLRQMLLEKDPHAFVIMSEGPEIFGNFEKRL</sequence>
<feature type="transmembrane region" description="Helical" evidence="6">
    <location>
        <begin position="92"/>
        <end position="110"/>
    </location>
</feature>
<evidence type="ECO:0000313" key="9">
    <source>
        <dbReference type="Proteomes" id="UP000724149"/>
    </source>
</evidence>
<dbReference type="PIRSF" id="PIRSF006483">
    <property type="entry name" value="Membrane_protein_YitT"/>
    <property type="match status" value="1"/>
</dbReference>
<dbReference type="Proteomes" id="UP000724149">
    <property type="component" value="Unassembled WGS sequence"/>
</dbReference>
<evidence type="ECO:0000313" key="8">
    <source>
        <dbReference type="EMBL" id="MBM6922676.1"/>
    </source>
</evidence>
<dbReference type="PANTHER" id="PTHR33545:SF5">
    <property type="entry name" value="UPF0750 MEMBRANE PROTEIN YITT"/>
    <property type="match status" value="1"/>
</dbReference>
<dbReference type="InterPro" id="IPR019264">
    <property type="entry name" value="DUF2179"/>
</dbReference>
<evidence type="ECO:0000256" key="1">
    <source>
        <dbReference type="ARBA" id="ARBA00004651"/>
    </source>
</evidence>
<dbReference type="InterPro" id="IPR051461">
    <property type="entry name" value="UPF0750_membrane"/>
</dbReference>
<feature type="domain" description="DUF2179" evidence="7">
    <location>
        <begin position="229"/>
        <end position="283"/>
    </location>
</feature>
<evidence type="ECO:0000256" key="4">
    <source>
        <dbReference type="ARBA" id="ARBA00022989"/>
    </source>
</evidence>
<organism evidence="8 9">
    <name type="scientific">Hydrogenoanaerobacterium saccharovorans</name>
    <dbReference type="NCBI Taxonomy" id="474960"/>
    <lineage>
        <taxon>Bacteria</taxon>
        <taxon>Bacillati</taxon>
        <taxon>Bacillota</taxon>
        <taxon>Clostridia</taxon>
        <taxon>Eubacteriales</taxon>
        <taxon>Oscillospiraceae</taxon>
        <taxon>Hydrogenoanaerobacterium</taxon>
    </lineage>
</organism>
<evidence type="ECO:0000256" key="5">
    <source>
        <dbReference type="ARBA" id="ARBA00023136"/>
    </source>
</evidence>
<gene>
    <name evidence="8" type="ORF">H9X81_03055</name>
</gene>
<evidence type="ECO:0000256" key="2">
    <source>
        <dbReference type="ARBA" id="ARBA00022475"/>
    </source>
</evidence>
<keyword evidence="5 6" id="KW-0472">Membrane</keyword>
<evidence type="ECO:0000256" key="6">
    <source>
        <dbReference type="SAM" id="Phobius"/>
    </source>
</evidence>
<comment type="caution">
    <text evidence="8">The sequence shown here is derived from an EMBL/GenBank/DDBJ whole genome shotgun (WGS) entry which is preliminary data.</text>
</comment>
<feature type="transmembrane region" description="Helical" evidence="6">
    <location>
        <begin position="55"/>
        <end position="80"/>
    </location>
</feature>
<keyword evidence="3 6" id="KW-0812">Transmembrane</keyword>
<feature type="transmembrane region" description="Helical" evidence="6">
    <location>
        <begin position="160"/>
        <end position="179"/>
    </location>
</feature>
<proteinExistence type="predicted"/>
<keyword evidence="2" id="KW-1003">Cell membrane</keyword>
<dbReference type="Pfam" id="PF02588">
    <property type="entry name" value="YitT_membrane"/>
    <property type="match status" value="1"/>
</dbReference>
<comment type="subcellular location">
    <subcellularLocation>
        <location evidence="1">Cell membrane</location>
        <topology evidence="1">Multi-pass membrane protein</topology>
    </subcellularLocation>
</comment>
<dbReference type="InterPro" id="IPR015867">
    <property type="entry name" value="N-reg_PII/ATP_PRibTrfase_C"/>
</dbReference>
<protein>
    <submittedName>
        <fullName evidence="8">YitT family protein</fullName>
    </submittedName>
</protein>
<dbReference type="CDD" id="cd16380">
    <property type="entry name" value="YitT_C"/>
    <property type="match status" value="1"/>
</dbReference>
<evidence type="ECO:0000256" key="3">
    <source>
        <dbReference type="ARBA" id="ARBA00022692"/>
    </source>
</evidence>
<dbReference type="Gene3D" id="3.30.70.120">
    <property type="match status" value="1"/>
</dbReference>
<dbReference type="PANTHER" id="PTHR33545">
    <property type="entry name" value="UPF0750 MEMBRANE PROTEIN YITT-RELATED"/>
    <property type="match status" value="1"/>
</dbReference>